<reference evidence="1 2" key="1">
    <citation type="submission" date="2014-02" db="EMBL/GenBank/DDBJ databases">
        <title>Single nucleus genome sequencing reveals high similarity among nuclei of an endomycorrhizal fungus.</title>
        <authorList>
            <person name="Lin K."/>
            <person name="Geurts R."/>
            <person name="Zhang Z."/>
            <person name="Limpens E."/>
            <person name="Saunders D.G."/>
            <person name="Mu D."/>
            <person name="Pang E."/>
            <person name="Cao H."/>
            <person name="Cha H."/>
            <person name="Lin T."/>
            <person name="Zhou Q."/>
            <person name="Shang Y."/>
            <person name="Li Y."/>
            <person name="Ivanov S."/>
            <person name="Sharma T."/>
            <person name="Velzen R.V."/>
            <person name="Ruijter N.D."/>
            <person name="Aanen D.K."/>
            <person name="Win J."/>
            <person name="Kamoun S."/>
            <person name="Bisseling T."/>
            <person name="Huang S."/>
        </authorList>
    </citation>
    <scope>NUCLEOTIDE SEQUENCE [LARGE SCALE GENOMIC DNA]</scope>
    <source>
        <strain evidence="2">DAOM197198w</strain>
    </source>
</reference>
<gene>
    <name evidence="1" type="ORF">RirG_187340</name>
</gene>
<protein>
    <submittedName>
        <fullName evidence="1">Uncharacterized protein</fullName>
    </submittedName>
</protein>
<dbReference type="EMBL" id="JEMT01026301">
    <property type="protein sequence ID" value="EXX59632.1"/>
    <property type="molecule type" value="Genomic_DNA"/>
</dbReference>
<evidence type="ECO:0000313" key="2">
    <source>
        <dbReference type="Proteomes" id="UP000022910"/>
    </source>
</evidence>
<keyword evidence="2" id="KW-1185">Reference proteome</keyword>
<dbReference type="AlphaFoldDB" id="A0A015IR29"/>
<sequence>MNGTKLKFVIGSFLNQAKLKQLLIPIMLQRYVRIGYDVREGKDIVEAAKHLSSTSLANLEPDRDQLGSNVKMIKGISNLFYWKWPVSGEMIGYICARSLPHFGPWNNFPPSTIAKLCTKLIVRPHPKISE</sequence>
<dbReference type="Proteomes" id="UP000022910">
    <property type="component" value="Unassembled WGS sequence"/>
</dbReference>
<name>A0A015IR29_RHIIW</name>
<comment type="caution">
    <text evidence="1">The sequence shown here is derived from an EMBL/GenBank/DDBJ whole genome shotgun (WGS) entry which is preliminary data.</text>
</comment>
<organism evidence="1 2">
    <name type="scientific">Rhizophagus irregularis (strain DAOM 197198w)</name>
    <name type="common">Glomus intraradices</name>
    <dbReference type="NCBI Taxonomy" id="1432141"/>
    <lineage>
        <taxon>Eukaryota</taxon>
        <taxon>Fungi</taxon>
        <taxon>Fungi incertae sedis</taxon>
        <taxon>Mucoromycota</taxon>
        <taxon>Glomeromycotina</taxon>
        <taxon>Glomeromycetes</taxon>
        <taxon>Glomerales</taxon>
        <taxon>Glomeraceae</taxon>
        <taxon>Rhizophagus</taxon>
    </lineage>
</organism>
<accession>A0A015IR29</accession>
<evidence type="ECO:0000313" key="1">
    <source>
        <dbReference type="EMBL" id="EXX59632.1"/>
    </source>
</evidence>
<dbReference type="HOGENOM" id="CLU_1939308_0_0_1"/>
<proteinExistence type="predicted"/>